<organism evidence="2 3">
    <name type="scientific">Paraburkholderia fynbosensis</name>
    <dbReference type="NCBI Taxonomy" id="1200993"/>
    <lineage>
        <taxon>Bacteria</taxon>
        <taxon>Pseudomonadati</taxon>
        <taxon>Pseudomonadota</taxon>
        <taxon>Betaproteobacteria</taxon>
        <taxon>Burkholderiales</taxon>
        <taxon>Burkholderiaceae</taxon>
        <taxon>Paraburkholderia</taxon>
    </lineage>
</organism>
<accession>A0A6J5FZ96</accession>
<proteinExistence type="predicted"/>
<reference evidence="2 3" key="1">
    <citation type="submission" date="2020-04" db="EMBL/GenBank/DDBJ databases">
        <authorList>
            <person name="De Canck E."/>
        </authorList>
    </citation>
    <scope>NUCLEOTIDE SEQUENCE [LARGE SCALE GENOMIC DNA]</scope>
    <source>
        <strain evidence="2 3">LMG 27177</strain>
    </source>
</reference>
<keyword evidence="3" id="KW-1185">Reference proteome</keyword>
<feature type="transmembrane region" description="Helical" evidence="1">
    <location>
        <begin position="34"/>
        <end position="55"/>
    </location>
</feature>
<name>A0A6J5FZ96_9BURK</name>
<dbReference type="EMBL" id="CADIKI010000006">
    <property type="protein sequence ID" value="CAB3788793.1"/>
    <property type="molecule type" value="Genomic_DNA"/>
</dbReference>
<evidence type="ECO:0000313" key="2">
    <source>
        <dbReference type="EMBL" id="CAB3788793.1"/>
    </source>
</evidence>
<sequence>MAERWSGRRLGRVAGALSGRTYTLRPARSLAWRVAMWAGACAFSAALGAAALAGWNAQRAGMAPGRCAPEPVDEGQQQTELARARLALAQESAARAAVQKSADSAAADVARLNVELQFLRGQGKTQAASRR</sequence>
<dbReference type="AlphaFoldDB" id="A0A6J5FZ96"/>
<keyword evidence="1" id="KW-0472">Membrane</keyword>
<evidence type="ECO:0000256" key="1">
    <source>
        <dbReference type="SAM" id="Phobius"/>
    </source>
</evidence>
<keyword evidence="1" id="KW-0812">Transmembrane</keyword>
<dbReference type="Proteomes" id="UP000494252">
    <property type="component" value="Unassembled WGS sequence"/>
</dbReference>
<keyword evidence="1" id="KW-1133">Transmembrane helix</keyword>
<protein>
    <submittedName>
        <fullName evidence="2">Uncharacterized protein</fullName>
    </submittedName>
</protein>
<dbReference type="RefSeq" id="WP_175159922.1">
    <property type="nucleotide sequence ID" value="NZ_CADIKI010000006.1"/>
</dbReference>
<gene>
    <name evidence="2" type="ORF">LMG27177_02485</name>
</gene>
<evidence type="ECO:0000313" key="3">
    <source>
        <dbReference type="Proteomes" id="UP000494252"/>
    </source>
</evidence>